<dbReference type="Pfam" id="PF24864">
    <property type="entry name" value="DUF7730"/>
    <property type="match status" value="1"/>
</dbReference>
<keyword evidence="5" id="KW-1185">Reference proteome</keyword>
<dbReference type="OrthoDB" id="4757095at2759"/>
<feature type="domain" description="DUF7730" evidence="3">
    <location>
        <begin position="91"/>
        <end position="229"/>
    </location>
</feature>
<gene>
    <name evidence="4" type="ORF">L207DRAFT_506345</name>
</gene>
<dbReference type="AlphaFoldDB" id="A0A2J6S9A4"/>
<sequence length="441" mass="51604">MDYLETVKTRWLRRRYGKTEFETLLGILRAWNRKPWPMQELLRTVKDLFVRDINLFQGFEQYVSYSYPEATAKASAISAAEIETHRQACDRQSASRLLTLPREIRDKIWEEVVTGNIIHISTSSDIHVKRGRSGRPKRPKWQYYICVASKGLKSSVCQPGSGDHRDCPTSGPSNYAIIHLVCKQIHIELDSARTFFSHNALQFADLDIAYKYLFGLQEDDRASITHLRFLIPYALMSVDYRSYHHPGMVREWYALCNYFSNIWDRKTLNMYPQPGDKSWLSQEPIYFYYSNCYYYGNSNRMHKTWQVGRGDTSWDVDIAELKYKGALRLDLAMELPEFEFRVDAERCLDALWDVEDFDNLEHCDQSNAWLKPLLQFRNNDGVTLQFCDKNGPRTKPKLEAFTLALKEYMSGPPIGPRVCAFFHGRKYGNGKDQYPTMGERW</sequence>
<protein>
    <recommendedName>
        <fullName evidence="3">DUF7730 domain-containing protein</fullName>
    </recommendedName>
</protein>
<dbReference type="EMBL" id="KZ613938">
    <property type="protein sequence ID" value="PMD47341.1"/>
    <property type="molecule type" value="Genomic_DNA"/>
</dbReference>
<dbReference type="GO" id="GO:0005634">
    <property type="term" value="C:nucleus"/>
    <property type="evidence" value="ECO:0007669"/>
    <property type="project" value="UniProtKB-SubCell"/>
</dbReference>
<evidence type="ECO:0000256" key="2">
    <source>
        <dbReference type="ARBA" id="ARBA00023242"/>
    </source>
</evidence>
<dbReference type="GO" id="GO:0006355">
    <property type="term" value="P:regulation of DNA-templated transcription"/>
    <property type="evidence" value="ECO:0007669"/>
    <property type="project" value="InterPro"/>
</dbReference>
<dbReference type="PANTHER" id="PTHR38790:SF8">
    <property type="entry name" value="F-BOX DOMAIN-CONTAINING PROTEIN"/>
    <property type="match status" value="1"/>
</dbReference>
<dbReference type="Proteomes" id="UP000235786">
    <property type="component" value="Unassembled WGS sequence"/>
</dbReference>
<organism evidence="4 5">
    <name type="scientific">Hyaloscypha variabilis (strain UAMH 11265 / GT02V1 / F)</name>
    <name type="common">Meliniomyces variabilis</name>
    <dbReference type="NCBI Taxonomy" id="1149755"/>
    <lineage>
        <taxon>Eukaryota</taxon>
        <taxon>Fungi</taxon>
        <taxon>Dikarya</taxon>
        <taxon>Ascomycota</taxon>
        <taxon>Pezizomycotina</taxon>
        <taxon>Leotiomycetes</taxon>
        <taxon>Helotiales</taxon>
        <taxon>Hyaloscyphaceae</taxon>
        <taxon>Hyaloscypha</taxon>
        <taxon>Hyaloscypha variabilis</taxon>
    </lineage>
</organism>
<dbReference type="PANTHER" id="PTHR38790">
    <property type="entry name" value="2EXR DOMAIN-CONTAINING PROTEIN-RELATED"/>
    <property type="match status" value="1"/>
</dbReference>
<dbReference type="SUPFAM" id="SSF47762">
    <property type="entry name" value="PAH2 domain"/>
    <property type="match status" value="1"/>
</dbReference>
<evidence type="ECO:0000313" key="5">
    <source>
        <dbReference type="Proteomes" id="UP000235786"/>
    </source>
</evidence>
<name>A0A2J6S9A4_HYAVF</name>
<reference evidence="4 5" key="1">
    <citation type="submission" date="2016-04" db="EMBL/GenBank/DDBJ databases">
        <title>A degradative enzymes factory behind the ericoid mycorrhizal symbiosis.</title>
        <authorList>
            <consortium name="DOE Joint Genome Institute"/>
            <person name="Martino E."/>
            <person name="Morin E."/>
            <person name="Grelet G."/>
            <person name="Kuo A."/>
            <person name="Kohler A."/>
            <person name="Daghino S."/>
            <person name="Barry K."/>
            <person name="Choi C."/>
            <person name="Cichocki N."/>
            <person name="Clum A."/>
            <person name="Copeland A."/>
            <person name="Hainaut M."/>
            <person name="Haridas S."/>
            <person name="Labutti K."/>
            <person name="Lindquist E."/>
            <person name="Lipzen A."/>
            <person name="Khouja H.-R."/>
            <person name="Murat C."/>
            <person name="Ohm R."/>
            <person name="Olson A."/>
            <person name="Spatafora J."/>
            <person name="Veneault-Fourrey C."/>
            <person name="Henrissat B."/>
            <person name="Grigoriev I."/>
            <person name="Martin F."/>
            <person name="Perotto S."/>
        </authorList>
    </citation>
    <scope>NUCLEOTIDE SEQUENCE [LARGE SCALE GENOMIC DNA]</scope>
    <source>
        <strain evidence="4 5">F</strain>
    </source>
</reference>
<comment type="subcellular location">
    <subcellularLocation>
        <location evidence="1">Nucleus</location>
    </subcellularLocation>
</comment>
<evidence type="ECO:0000256" key="1">
    <source>
        <dbReference type="ARBA" id="ARBA00004123"/>
    </source>
</evidence>
<dbReference type="InterPro" id="IPR036600">
    <property type="entry name" value="PAH_sf"/>
</dbReference>
<accession>A0A2J6S9A4</accession>
<evidence type="ECO:0000313" key="4">
    <source>
        <dbReference type="EMBL" id="PMD47341.1"/>
    </source>
</evidence>
<keyword evidence="2" id="KW-0539">Nucleus</keyword>
<proteinExistence type="predicted"/>
<dbReference type="InterPro" id="IPR056632">
    <property type="entry name" value="DUF7730"/>
</dbReference>
<evidence type="ECO:0000259" key="3">
    <source>
        <dbReference type="Pfam" id="PF24864"/>
    </source>
</evidence>